<gene>
    <name evidence="2" type="ORF">SteCoe_33399</name>
</gene>
<reference evidence="2 3" key="1">
    <citation type="submission" date="2016-11" db="EMBL/GenBank/DDBJ databases">
        <title>The macronuclear genome of Stentor coeruleus: a giant cell with tiny introns.</title>
        <authorList>
            <person name="Slabodnick M."/>
            <person name="Ruby J.G."/>
            <person name="Reiff S.B."/>
            <person name="Swart E.C."/>
            <person name="Gosai S."/>
            <person name="Prabakaran S."/>
            <person name="Witkowska E."/>
            <person name="Larue G.E."/>
            <person name="Fisher S."/>
            <person name="Freeman R.M."/>
            <person name="Gunawardena J."/>
            <person name="Chu W."/>
            <person name="Stover N.A."/>
            <person name="Gregory B.D."/>
            <person name="Nowacki M."/>
            <person name="Derisi J."/>
            <person name="Roy S.W."/>
            <person name="Marshall W.F."/>
            <person name="Sood P."/>
        </authorList>
    </citation>
    <scope>NUCLEOTIDE SEQUENCE [LARGE SCALE GENOMIC DNA]</scope>
    <source>
        <strain evidence="2">WM001</strain>
    </source>
</reference>
<organism evidence="2 3">
    <name type="scientific">Stentor coeruleus</name>
    <dbReference type="NCBI Taxonomy" id="5963"/>
    <lineage>
        <taxon>Eukaryota</taxon>
        <taxon>Sar</taxon>
        <taxon>Alveolata</taxon>
        <taxon>Ciliophora</taxon>
        <taxon>Postciliodesmatophora</taxon>
        <taxon>Heterotrichea</taxon>
        <taxon>Heterotrichida</taxon>
        <taxon>Stentoridae</taxon>
        <taxon>Stentor</taxon>
    </lineage>
</organism>
<proteinExistence type="predicted"/>
<accession>A0A1R2AWT6</accession>
<keyword evidence="3" id="KW-1185">Reference proteome</keyword>
<dbReference type="EMBL" id="MPUH01001254">
    <property type="protein sequence ID" value="OMJ68991.1"/>
    <property type="molecule type" value="Genomic_DNA"/>
</dbReference>
<sequence>MEEELVQIRKNSDIKTDRLPSRTKLIQSGMKRDKSIVTSRSTRSLEAQIRRKFGKPMSLERLMMPLKSIQKPLSPIRINSKEPKNTFLEFSANKTLTPSCGLATTPSKTSELLGKALKNTFKTEKTPQADTFNKKKDLENTSSTFKHKTKEEIKKPKQIPAFIKKIDTIQDNINNPGLYSSRNLRRVNDSDKNLEKILAKFNIRAVNDIHPNVNDASFYSALLVIIGIIDKKHPLKNTQVVETMDKFLSNPGIAVKTIKNLPFLLKDEYVDKEKIVVSFYYYKTCKDTPITRQNELIRSLLIEIYVLFNLIQTSNDTYKTDENENPKPSLKTKTKKNLENIKSPKRTRKILSTKQEKESQSVDFSIVSSDINNKQNTEDSAFTFVEYVEAVQKAPEKIEEIMLFEPYVDIKNYIKKTLSPKKLDLSMDYSYHKDCKNTLLEKFFRKNGREFRKNLSEIDFSDNTDISENEYLCFSNRNEGKVAKF</sequence>
<evidence type="ECO:0000256" key="1">
    <source>
        <dbReference type="SAM" id="MobiDB-lite"/>
    </source>
</evidence>
<protein>
    <submittedName>
        <fullName evidence="2">Uncharacterized protein</fullName>
    </submittedName>
</protein>
<evidence type="ECO:0000313" key="3">
    <source>
        <dbReference type="Proteomes" id="UP000187209"/>
    </source>
</evidence>
<evidence type="ECO:0000313" key="2">
    <source>
        <dbReference type="EMBL" id="OMJ68991.1"/>
    </source>
</evidence>
<dbReference type="Proteomes" id="UP000187209">
    <property type="component" value="Unassembled WGS sequence"/>
</dbReference>
<name>A0A1R2AWT6_9CILI</name>
<dbReference type="AlphaFoldDB" id="A0A1R2AWT6"/>
<feature type="region of interest" description="Disordered" evidence="1">
    <location>
        <begin position="317"/>
        <end position="338"/>
    </location>
</feature>
<comment type="caution">
    <text evidence="2">The sequence shown here is derived from an EMBL/GenBank/DDBJ whole genome shotgun (WGS) entry which is preliminary data.</text>
</comment>